<dbReference type="GO" id="GO:0005524">
    <property type="term" value="F:ATP binding"/>
    <property type="evidence" value="ECO:0007669"/>
    <property type="project" value="UniProtKB-UniRule"/>
</dbReference>
<evidence type="ECO:0000256" key="2">
    <source>
        <dbReference type="ARBA" id="ARBA00022527"/>
    </source>
</evidence>
<keyword evidence="6" id="KW-0547">Nucleotide-binding</keyword>
<accession>A0A182IU96</accession>
<dbReference type="InterPro" id="IPR000719">
    <property type="entry name" value="Prot_kinase_dom"/>
</dbReference>
<dbReference type="InterPro" id="IPR036322">
    <property type="entry name" value="WD40_repeat_dom_sf"/>
</dbReference>
<dbReference type="PROSITE" id="PS50011">
    <property type="entry name" value="PROTEIN_KINASE_DOM"/>
    <property type="match status" value="1"/>
</dbReference>
<dbReference type="FunFam" id="3.30.200.20:FF:000131">
    <property type="entry name" value="Dual specificity protein kinase TTK"/>
    <property type="match status" value="1"/>
</dbReference>
<dbReference type="PROSITE" id="PS00108">
    <property type="entry name" value="PROTEIN_KINASE_ST"/>
    <property type="match status" value="1"/>
</dbReference>
<dbReference type="PRINTS" id="PR00320">
    <property type="entry name" value="GPROTEINBRPT"/>
</dbReference>
<dbReference type="PROSITE" id="PS50082">
    <property type="entry name" value="WD_REPEATS_2"/>
    <property type="match status" value="2"/>
</dbReference>
<dbReference type="GO" id="GO:0005776">
    <property type="term" value="C:autophagosome"/>
    <property type="evidence" value="ECO:0007669"/>
    <property type="project" value="UniProtKB-SubCell"/>
</dbReference>
<dbReference type="GO" id="GO:0007094">
    <property type="term" value="P:mitotic spindle assembly checkpoint signaling"/>
    <property type="evidence" value="ECO:0007669"/>
    <property type="project" value="TreeGrafter"/>
</dbReference>
<evidence type="ECO:0000256" key="7">
    <source>
        <dbReference type="ARBA" id="ARBA00022777"/>
    </source>
</evidence>
<proteinExistence type="predicted"/>
<dbReference type="PANTHER" id="PTHR22974">
    <property type="entry name" value="MIXED LINEAGE PROTEIN KINASE"/>
    <property type="match status" value="1"/>
</dbReference>
<comment type="subcellular location">
    <subcellularLocation>
        <location evidence="1">Cytoplasmic vesicle</location>
        <location evidence="1">Autophagosome</location>
    </subcellularLocation>
</comment>
<keyword evidence="3" id="KW-0853">WD repeat</keyword>
<dbReference type="InterPro" id="IPR020472">
    <property type="entry name" value="WD40_PAC1"/>
</dbReference>
<keyword evidence="8" id="KW-0067">ATP-binding</keyword>
<dbReference type="AlphaFoldDB" id="A0A182IU96"/>
<evidence type="ECO:0000256" key="5">
    <source>
        <dbReference type="ARBA" id="ARBA00022737"/>
    </source>
</evidence>
<sequence length="806" mass="88577">MDAAGSCESSYIVSASLDKSVIYWDVSTGLPVRRLRGHAGGVTCIRFNEESSIVVSGSKDNMVACWDIRTRKLDAIQTMREAKDCITALVVSEHRIISSSLDGSVRQYDIRAGELVCDTIGVPITHLVQTRDGQCLLAACSDGTIRLIDNDSGEMLSEYKGHRVDDYHIECGIISSDTKIISGSAEGSAIVWDLLEGTEVRSFQPKRVSELPPLESDSESDGDMNLNCAILNDSFLLTPSKCADDMESTDRHPMVHDKSTSEKDSVPKSRIKLEDKLLSAVTTNGDIKPAKRQPLVERTQLATRTVNGSSPTKTARSQDSGIATASNDGIDELCNSEIDKTARSQRVGSRSPIQTDVEPEKMHIDKSHHQFVTPREKFPLGVSRGTGSRMITSTTMRKSRSTLENEFKSQKILFATPVVMARPPVGCLANDSINLSLLGTPGRPKEAQPLSPIREQQKMAKRSTNQLFGGQDGANKISPPLAAETAAVAGSSGDSEKGAGFDMKENAQIPEAQPKGRPIVINGKEYQMLKKLGSGGSSSVFLAKQVATGLECAVKLVNLNGDANLIEGYLNETKLLAKLQTNENVIALYDYAHIPEANQLFLVMENGECDLHRILQGYSKDIPLYTLMSIWYQMVQCVHYIHENGVIHLDLKPANFLMIRGRLKLIDFGIASNISFDSTSIMKFSQAGTFNYISPEALIDTSSEMSPAGSQPRIKMSKKSDIWSLGCILYLLLYKRTPFAHIKNIYTKVNTITNPNTVIDYPPLASYYPPMLLDVLKRCLRYDAKSRASTAELLKYPYDMIIPLNK</sequence>
<dbReference type="Gene3D" id="2.130.10.10">
    <property type="entry name" value="YVTN repeat-like/Quinoprotein amine dehydrogenase"/>
    <property type="match status" value="1"/>
</dbReference>
<dbReference type="STRING" id="41427.A0A182IU96"/>
<dbReference type="EnsemblMetazoa" id="AATE005606-RA">
    <property type="protein sequence ID" value="AATE005606-PA.1"/>
    <property type="gene ID" value="AATE005606"/>
</dbReference>
<evidence type="ECO:0000256" key="8">
    <source>
        <dbReference type="ARBA" id="ARBA00022840"/>
    </source>
</evidence>
<dbReference type="PROSITE" id="PS50294">
    <property type="entry name" value="WD_REPEATS_REGION"/>
    <property type="match status" value="1"/>
</dbReference>
<protein>
    <submittedName>
        <fullName evidence="10">Uncharacterized protein</fullName>
    </submittedName>
</protein>
<dbReference type="Pfam" id="PF00069">
    <property type="entry name" value="Pkinase"/>
    <property type="match status" value="1"/>
</dbReference>
<dbReference type="FunFam" id="1.10.510.10:FF:001076">
    <property type="entry name" value="Altered disjunction"/>
    <property type="match status" value="1"/>
</dbReference>
<dbReference type="PANTHER" id="PTHR22974:SF21">
    <property type="entry name" value="DUAL SPECIFICITY PROTEIN KINASE TTK"/>
    <property type="match status" value="1"/>
</dbReference>
<feature type="region of interest" description="Disordered" evidence="9">
    <location>
        <begin position="304"/>
        <end position="328"/>
    </location>
</feature>
<name>A0A182IU96_ANOAO</name>
<keyword evidence="4" id="KW-0808">Transferase</keyword>
<keyword evidence="7" id="KW-0418">Kinase</keyword>
<organism evidence="10">
    <name type="scientific">Anopheles atroparvus</name>
    <name type="common">European mosquito</name>
    <dbReference type="NCBI Taxonomy" id="41427"/>
    <lineage>
        <taxon>Eukaryota</taxon>
        <taxon>Metazoa</taxon>
        <taxon>Ecdysozoa</taxon>
        <taxon>Arthropoda</taxon>
        <taxon>Hexapoda</taxon>
        <taxon>Insecta</taxon>
        <taxon>Pterygota</taxon>
        <taxon>Neoptera</taxon>
        <taxon>Endopterygota</taxon>
        <taxon>Diptera</taxon>
        <taxon>Nematocera</taxon>
        <taxon>Culicoidea</taxon>
        <taxon>Culicidae</taxon>
        <taxon>Anophelinae</taxon>
        <taxon>Anopheles</taxon>
    </lineage>
</organism>
<dbReference type="Gene3D" id="1.10.510.10">
    <property type="entry name" value="Transferase(Phosphotransferase) domain 1"/>
    <property type="match status" value="1"/>
</dbReference>
<dbReference type="GO" id="GO:0033316">
    <property type="term" value="P:meiotic spindle assembly checkpoint signaling"/>
    <property type="evidence" value="ECO:0007669"/>
    <property type="project" value="TreeGrafter"/>
</dbReference>
<dbReference type="InterPro" id="IPR008271">
    <property type="entry name" value="Ser/Thr_kinase_AS"/>
</dbReference>
<feature type="compositionally biased region" description="Polar residues" evidence="9">
    <location>
        <begin position="304"/>
        <end position="327"/>
    </location>
</feature>
<evidence type="ECO:0000256" key="4">
    <source>
        <dbReference type="ARBA" id="ARBA00022679"/>
    </source>
</evidence>
<dbReference type="InterPro" id="IPR011009">
    <property type="entry name" value="Kinase-like_dom_sf"/>
</dbReference>
<dbReference type="InterPro" id="IPR001680">
    <property type="entry name" value="WD40_rpt"/>
</dbReference>
<dbReference type="SUPFAM" id="SSF50978">
    <property type="entry name" value="WD40 repeat-like"/>
    <property type="match status" value="1"/>
</dbReference>
<dbReference type="InterPro" id="IPR015943">
    <property type="entry name" value="WD40/YVTN_repeat-like_dom_sf"/>
</dbReference>
<evidence type="ECO:0000313" key="10">
    <source>
        <dbReference type="EnsemblMetazoa" id="AATE005606-PA.1"/>
    </source>
</evidence>
<reference evidence="10" key="1">
    <citation type="submission" date="2022-08" db="UniProtKB">
        <authorList>
            <consortium name="EnsemblMetazoa"/>
        </authorList>
    </citation>
    <scope>IDENTIFICATION</scope>
    <source>
        <strain evidence="10">EBRO</strain>
    </source>
</reference>
<evidence type="ECO:0000256" key="1">
    <source>
        <dbReference type="ARBA" id="ARBA00004419"/>
    </source>
</evidence>
<evidence type="ECO:0000256" key="3">
    <source>
        <dbReference type="ARBA" id="ARBA00022574"/>
    </source>
</evidence>
<dbReference type="GO" id="GO:0004674">
    <property type="term" value="F:protein serine/threonine kinase activity"/>
    <property type="evidence" value="ECO:0007669"/>
    <property type="project" value="UniProtKB-KW"/>
</dbReference>
<evidence type="ECO:0000256" key="9">
    <source>
        <dbReference type="SAM" id="MobiDB-lite"/>
    </source>
</evidence>
<dbReference type="SMART" id="SM00220">
    <property type="entry name" value="S_TKc"/>
    <property type="match status" value="1"/>
</dbReference>
<dbReference type="CDD" id="cd00200">
    <property type="entry name" value="WD40"/>
    <property type="match status" value="1"/>
</dbReference>
<dbReference type="Gene3D" id="3.30.200.20">
    <property type="entry name" value="Phosphorylase Kinase, domain 1"/>
    <property type="match status" value="1"/>
</dbReference>
<dbReference type="InterPro" id="IPR017441">
    <property type="entry name" value="Protein_kinase_ATP_BS"/>
</dbReference>
<dbReference type="GO" id="GO:0007059">
    <property type="term" value="P:chromosome segregation"/>
    <property type="evidence" value="ECO:0007669"/>
    <property type="project" value="TreeGrafter"/>
</dbReference>
<dbReference type="VEuPathDB" id="VectorBase:AATE005606"/>
<dbReference type="SMART" id="SM00320">
    <property type="entry name" value="WD40"/>
    <property type="match status" value="4"/>
</dbReference>
<dbReference type="PROSITE" id="PS00107">
    <property type="entry name" value="PROTEIN_KINASE_ATP"/>
    <property type="match status" value="1"/>
</dbReference>
<dbReference type="GO" id="GO:0034501">
    <property type="term" value="P:protein localization to kinetochore"/>
    <property type="evidence" value="ECO:0007669"/>
    <property type="project" value="TreeGrafter"/>
</dbReference>
<dbReference type="GO" id="GO:0004712">
    <property type="term" value="F:protein serine/threonine/tyrosine kinase activity"/>
    <property type="evidence" value="ECO:0007669"/>
    <property type="project" value="TreeGrafter"/>
</dbReference>
<keyword evidence="2" id="KW-0723">Serine/threonine-protein kinase</keyword>
<dbReference type="SUPFAM" id="SSF56112">
    <property type="entry name" value="Protein kinase-like (PK-like)"/>
    <property type="match status" value="1"/>
</dbReference>
<dbReference type="GO" id="GO:0005634">
    <property type="term" value="C:nucleus"/>
    <property type="evidence" value="ECO:0007669"/>
    <property type="project" value="TreeGrafter"/>
</dbReference>
<evidence type="ECO:0000256" key="6">
    <source>
        <dbReference type="ARBA" id="ARBA00022741"/>
    </source>
</evidence>
<dbReference type="GO" id="GO:0000776">
    <property type="term" value="C:kinetochore"/>
    <property type="evidence" value="ECO:0007669"/>
    <property type="project" value="TreeGrafter"/>
</dbReference>
<keyword evidence="5" id="KW-0677">Repeat</keyword>
<feature type="region of interest" description="Disordered" evidence="9">
    <location>
        <begin position="246"/>
        <end position="268"/>
    </location>
</feature>
<dbReference type="Pfam" id="PF00400">
    <property type="entry name" value="WD40"/>
    <property type="match status" value="2"/>
</dbReference>